<organism evidence="2">
    <name type="scientific">uncultured Rubrobacteraceae bacterium</name>
    <dbReference type="NCBI Taxonomy" id="349277"/>
    <lineage>
        <taxon>Bacteria</taxon>
        <taxon>Bacillati</taxon>
        <taxon>Actinomycetota</taxon>
        <taxon>Rubrobacteria</taxon>
        <taxon>Rubrobacterales</taxon>
        <taxon>Rubrobacteraceae</taxon>
        <taxon>environmental samples</taxon>
    </lineage>
</organism>
<gene>
    <name evidence="2" type="ORF">AVDCRST_MAG22-1361</name>
</gene>
<dbReference type="AlphaFoldDB" id="A0A6J4P3Z7"/>
<protein>
    <submittedName>
        <fullName evidence="2">Uncharacterized protein</fullName>
    </submittedName>
</protein>
<dbReference type="EMBL" id="CADCUV010000056">
    <property type="protein sequence ID" value="CAA9403041.1"/>
    <property type="molecule type" value="Genomic_DNA"/>
</dbReference>
<feature type="non-terminal residue" evidence="2">
    <location>
        <position position="148"/>
    </location>
</feature>
<feature type="compositionally biased region" description="Basic residues" evidence="1">
    <location>
        <begin position="63"/>
        <end position="73"/>
    </location>
</feature>
<feature type="non-terminal residue" evidence="2">
    <location>
        <position position="1"/>
    </location>
</feature>
<proteinExistence type="predicted"/>
<feature type="compositionally biased region" description="Basic residues" evidence="1">
    <location>
        <begin position="93"/>
        <end position="110"/>
    </location>
</feature>
<accession>A0A6J4P3Z7</accession>
<evidence type="ECO:0000256" key="1">
    <source>
        <dbReference type="SAM" id="MobiDB-lite"/>
    </source>
</evidence>
<feature type="compositionally biased region" description="Basic and acidic residues" evidence="1">
    <location>
        <begin position="136"/>
        <end position="148"/>
    </location>
</feature>
<feature type="region of interest" description="Disordered" evidence="1">
    <location>
        <begin position="37"/>
        <end position="80"/>
    </location>
</feature>
<evidence type="ECO:0000313" key="2">
    <source>
        <dbReference type="EMBL" id="CAA9403041.1"/>
    </source>
</evidence>
<sequence length="148" mass="16699">AEEHPVPDPADRGVRVRRDALRFRGERLLVAERLRGDGARGRDPGYPRLRLRGARRSPGLPRRMARGGRRRRDGTRGDLGRVGALPILLRVGRPRRGGGVRPGVRQHRPPAVHGLDHLRPLRRRHRFSPRPGPAHDGPRQSQGDRGRM</sequence>
<feature type="region of interest" description="Disordered" evidence="1">
    <location>
        <begin position="93"/>
        <end position="148"/>
    </location>
</feature>
<reference evidence="2" key="1">
    <citation type="submission" date="2020-02" db="EMBL/GenBank/DDBJ databases">
        <authorList>
            <person name="Meier V. D."/>
        </authorList>
    </citation>
    <scope>NUCLEOTIDE SEQUENCE</scope>
    <source>
        <strain evidence="2">AVDCRST_MAG22</strain>
    </source>
</reference>
<name>A0A6J4P3Z7_9ACTN</name>